<evidence type="ECO:0000259" key="7">
    <source>
        <dbReference type="PROSITE" id="PS51786"/>
    </source>
</evidence>
<dbReference type="Pfam" id="PF22667">
    <property type="entry name" value="Lon_lid"/>
    <property type="match status" value="1"/>
</dbReference>
<dbReference type="InterPro" id="IPR014721">
    <property type="entry name" value="Ribsml_uS5_D2-typ_fold_subgr"/>
</dbReference>
<evidence type="ECO:0000256" key="4">
    <source>
        <dbReference type="ARBA" id="ARBA00022825"/>
    </source>
</evidence>
<feature type="domain" description="Lon proteolytic" evidence="7">
    <location>
        <begin position="756"/>
        <end position="946"/>
    </location>
</feature>
<proteinExistence type="predicted"/>
<reference evidence="8" key="1">
    <citation type="journal article" date="2020" name="Nature">
        <title>Giant virus diversity and host interactions through global metagenomics.</title>
        <authorList>
            <person name="Schulz F."/>
            <person name="Roux S."/>
            <person name="Paez-Espino D."/>
            <person name="Jungbluth S."/>
            <person name="Walsh D.A."/>
            <person name="Denef V.J."/>
            <person name="McMahon K.D."/>
            <person name="Konstantinidis K.T."/>
            <person name="Eloe-Fadrosh E.A."/>
            <person name="Kyrpides N.C."/>
            <person name="Woyke T."/>
        </authorList>
    </citation>
    <scope>NUCLEOTIDE SEQUENCE</scope>
    <source>
        <strain evidence="8">GVMAG-M-3300023179-27</strain>
    </source>
</reference>
<dbReference type="GO" id="GO:0005524">
    <property type="term" value="F:ATP binding"/>
    <property type="evidence" value="ECO:0007669"/>
    <property type="project" value="UniProtKB-KW"/>
</dbReference>
<dbReference type="EMBL" id="MN739792">
    <property type="protein sequence ID" value="QHT26478.1"/>
    <property type="molecule type" value="Genomic_DNA"/>
</dbReference>
<dbReference type="PANTHER" id="PTHR43718:SF2">
    <property type="entry name" value="LON PROTEASE HOMOLOG, MITOCHONDRIAL"/>
    <property type="match status" value="1"/>
</dbReference>
<dbReference type="Pfam" id="PF05362">
    <property type="entry name" value="Lon_C"/>
    <property type="match status" value="1"/>
</dbReference>
<dbReference type="InterPro" id="IPR020568">
    <property type="entry name" value="Ribosomal_Su5_D2-typ_SF"/>
</dbReference>
<dbReference type="InterPro" id="IPR003593">
    <property type="entry name" value="AAA+_ATPase"/>
</dbReference>
<dbReference type="InterPro" id="IPR054594">
    <property type="entry name" value="Lon_lid"/>
</dbReference>
<dbReference type="SUPFAM" id="SSF52540">
    <property type="entry name" value="P-loop containing nucleoside triphosphate hydrolases"/>
    <property type="match status" value="1"/>
</dbReference>
<dbReference type="InterPro" id="IPR027417">
    <property type="entry name" value="P-loop_NTPase"/>
</dbReference>
<evidence type="ECO:0000256" key="1">
    <source>
        <dbReference type="ARBA" id="ARBA00022670"/>
    </source>
</evidence>
<feature type="region of interest" description="Disordered" evidence="6">
    <location>
        <begin position="995"/>
        <end position="1032"/>
    </location>
</feature>
<dbReference type="AlphaFoldDB" id="A0A6C0EC63"/>
<keyword evidence="4" id="KW-0720">Serine protease</keyword>
<accession>A0A6C0EC63</accession>
<evidence type="ECO:0000256" key="6">
    <source>
        <dbReference type="SAM" id="MobiDB-lite"/>
    </source>
</evidence>
<dbReference type="Gene3D" id="3.30.230.10">
    <property type="match status" value="1"/>
</dbReference>
<keyword evidence="5" id="KW-0067">ATP-binding</keyword>
<dbReference type="SUPFAM" id="SSF54211">
    <property type="entry name" value="Ribosomal protein S5 domain 2-like"/>
    <property type="match status" value="1"/>
</dbReference>
<evidence type="ECO:0000256" key="5">
    <source>
        <dbReference type="ARBA" id="ARBA00022840"/>
    </source>
</evidence>
<dbReference type="GO" id="GO:0004176">
    <property type="term" value="F:ATP-dependent peptidase activity"/>
    <property type="evidence" value="ECO:0007669"/>
    <property type="project" value="InterPro"/>
</dbReference>
<keyword evidence="2" id="KW-0547">Nucleotide-binding</keyword>
<organism evidence="8">
    <name type="scientific">viral metagenome</name>
    <dbReference type="NCBI Taxonomy" id="1070528"/>
    <lineage>
        <taxon>unclassified sequences</taxon>
        <taxon>metagenomes</taxon>
        <taxon>organismal metagenomes</taxon>
    </lineage>
</organism>
<dbReference type="GO" id="GO:0004252">
    <property type="term" value="F:serine-type endopeptidase activity"/>
    <property type="evidence" value="ECO:0007669"/>
    <property type="project" value="InterPro"/>
</dbReference>
<evidence type="ECO:0000256" key="3">
    <source>
        <dbReference type="ARBA" id="ARBA00022801"/>
    </source>
</evidence>
<evidence type="ECO:0000256" key="2">
    <source>
        <dbReference type="ARBA" id="ARBA00022741"/>
    </source>
</evidence>
<evidence type="ECO:0000313" key="8">
    <source>
        <dbReference type="EMBL" id="QHT26478.1"/>
    </source>
</evidence>
<dbReference type="InterPro" id="IPR008269">
    <property type="entry name" value="Lon_proteolytic"/>
</dbReference>
<dbReference type="InterPro" id="IPR003959">
    <property type="entry name" value="ATPase_AAA_core"/>
</dbReference>
<feature type="compositionally biased region" description="Acidic residues" evidence="6">
    <location>
        <begin position="999"/>
        <end position="1012"/>
    </location>
</feature>
<sequence length="1032" mass="117740">MTCELKITNTIELIIQKSYRTRGNVLSNLIIHIDKLYDNYIINNDQKKKLLNQINEIINQLNGLYNDLIQDCSNNEKKSKKMEKVYTYIKTLIGNKPISIEILDDLITRYAGKGFIIDNSFYDTDIAIQNISINYGLANLSDIIDIWNLEQIKTHENFKLINQYFVPLKIIVIKNKNDIADNTTKLNKIDNEFYEYLLNDLFSLETYQNKKKYCIYGYFNFDCVNSIIRTAEICNESLSKKKKEIESILNKLTTINKQFKQAYLKTLGMGDLMSLDGKNVKNVITVLYQKYNKYSNMNFKNIMTEFLQSNLNAKYEIIKILLMGGSNNSINTAGLLFGATKDSKNNENTKMTLISDIIHKNLPYYSQLKLKKSGFLLGQELEKIKSMGSDDVDLKKQVLTNKNMPAYVKKIALERLDEMKSGSSEYYKQLTYVKILIDYPWIGENDDDVFSSITGNLEKATEFLVNLKTKLDKTVYGHEKSKDTIIELVAKWLTNPNSMGKVVGLHGPPGVGKTLFAKTLGDALDIPYTQINIGGVDDGSVLSGHSFTYSSAQPGLIIKKMITAGSPRCIMFFDEVDKTGVKHGINEVTNVLIHATDQNSNDKFNDKFLQEIGFPLTKVLFIFSYNDRHKIDRILLDRIEEIEIMPYTMEDKIRITKDYLMKELTKDVGMDYESIKISDDAISYIIESFTVEAGVRELKRKIEKILTKLNVDRIYGKPPFSKKKEFNKKKPIVIDIDMVDKYLLKPNLLVKKIYDKNEVGVGGGLYATNVGIGGLLPVLIYKNYSNKVGYKLKLTGSQKRVMRESVEFANTLAMNMVKDEYIKIFMDSNPYGLHIHTPDASTFKDGPSAGTIFTVALISKILNKKIKNNVSMTGEIEHNGMITAIGGLDCKLSGAKRAGVNLVFIPKENKTDYDKIIKTHKNLIDDNFKVILVDHVIEILEYALIDDDVINKLKSKGIKDITYEKTFNWKKYIEKDKLSKPYKVKSNNKYDSNSIIELDSSDEENDSEVDSDLDSKQKSYAQDKKEIKSNLL</sequence>
<dbReference type="GO" id="GO:0006515">
    <property type="term" value="P:protein quality control for misfolded or incompletely synthesized proteins"/>
    <property type="evidence" value="ECO:0007669"/>
    <property type="project" value="TreeGrafter"/>
</dbReference>
<protein>
    <recommendedName>
        <fullName evidence="7">Lon proteolytic domain-containing protein</fullName>
    </recommendedName>
</protein>
<dbReference type="PRINTS" id="PR00830">
    <property type="entry name" value="ENDOLAPTASE"/>
</dbReference>
<keyword evidence="3" id="KW-0378">Hydrolase</keyword>
<dbReference type="Gene3D" id="1.10.8.60">
    <property type="match status" value="1"/>
</dbReference>
<dbReference type="PROSITE" id="PS51786">
    <property type="entry name" value="LON_PROTEOLYTIC"/>
    <property type="match status" value="1"/>
</dbReference>
<dbReference type="PANTHER" id="PTHR43718">
    <property type="entry name" value="LON PROTEASE"/>
    <property type="match status" value="1"/>
</dbReference>
<dbReference type="GO" id="GO:0016887">
    <property type="term" value="F:ATP hydrolysis activity"/>
    <property type="evidence" value="ECO:0007669"/>
    <property type="project" value="InterPro"/>
</dbReference>
<name>A0A6C0EC63_9ZZZZ</name>
<keyword evidence="1" id="KW-0645">Protease</keyword>
<feature type="compositionally biased region" description="Basic and acidic residues" evidence="6">
    <location>
        <begin position="1013"/>
        <end position="1032"/>
    </location>
</feature>
<dbReference type="Gene3D" id="3.40.50.300">
    <property type="entry name" value="P-loop containing nucleotide triphosphate hydrolases"/>
    <property type="match status" value="1"/>
</dbReference>
<dbReference type="InterPro" id="IPR027065">
    <property type="entry name" value="Lon_Prtase"/>
</dbReference>
<dbReference type="SMART" id="SM00382">
    <property type="entry name" value="AAA"/>
    <property type="match status" value="1"/>
</dbReference>
<dbReference type="Pfam" id="PF00004">
    <property type="entry name" value="AAA"/>
    <property type="match status" value="1"/>
</dbReference>